<reference evidence="1" key="1">
    <citation type="journal article" date="2021" name="Proc. Natl. Acad. Sci. U.S.A.">
        <title>A Catalog of Tens of Thousands of Viruses from Human Metagenomes Reveals Hidden Associations with Chronic Diseases.</title>
        <authorList>
            <person name="Tisza M.J."/>
            <person name="Buck C.B."/>
        </authorList>
    </citation>
    <scope>NUCLEOTIDE SEQUENCE</scope>
    <source>
        <strain evidence="1">CtvI513</strain>
    </source>
</reference>
<evidence type="ECO:0000313" key="1">
    <source>
        <dbReference type="EMBL" id="DAF63359.1"/>
    </source>
</evidence>
<accession>A0A8S5TK27</accession>
<proteinExistence type="predicted"/>
<dbReference type="EMBL" id="BK032839">
    <property type="protein sequence ID" value="DAF63359.1"/>
    <property type="molecule type" value="Genomic_DNA"/>
</dbReference>
<sequence length="91" mass="10455">MTYTANKKAYGLLESLAYWMAEISYCREKDPDDIGFLDKADKTIHFLFGQLDQAGVPFWAQNSALAIGGNWREYEKRNLRTLFENKGILEG</sequence>
<protein>
    <submittedName>
        <fullName evidence="1">Uncharacterized protein</fullName>
    </submittedName>
</protein>
<name>A0A8S5TK27_9CAUD</name>
<organism evidence="1">
    <name type="scientific">Siphoviridae sp. ctvI513</name>
    <dbReference type="NCBI Taxonomy" id="2827965"/>
    <lineage>
        <taxon>Viruses</taxon>
        <taxon>Duplodnaviria</taxon>
        <taxon>Heunggongvirae</taxon>
        <taxon>Uroviricota</taxon>
        <taxon>Caudoviricetes</taxon>
    </lineage>
</organism>